<sequence length="586" mass="64603">MAKRHILIDSAQPSTSKQSRPPPRTNWELCILCQAETDEPLQCPLRSTMKPSGSGYASLKEDLLQFKGPRHMPMQLNVNRLDDGDGVEATLRTHSAQWHKKCLLKFKKKMFDQQSRAESASGQQSSTGTPTVHTRSAAAHRLPQSTEPICFFCNKPAGTADLQEAATKEIDKNVQRCATELGDTELLAKLSAGDMIAIEAKYHRNCLRALYNKIRPAALKDEDADRLHGIAFAELVVFMEDMHAGEDNAPVFKLSDVANLYKTRLEQLGATVTNRIHTTRLKDRLLSVLPDLRAHSQSRDTLLLFEKDIGPALKKACDHDSDAMHLVRAAQVVRREMFQTRFTFDGAFHADCQKDSVTPSLLALVNMILDGANIKHQTKLANTSTTTAALTVSQLLVFNSVKHARSVESTSVRHSREKETPLPLYLSLKIHAVTRSRGLIDTLFSLGMCLSYDRLLQLTADIANGVCQRFNMEEVVCPPKLRKGLFTNGAVDNIDHNPSSATAKDSFHGTGISLMQHPSHTNGRLDRGVVVIGQDICSTKSVAPLPSVYTSVPPAAMKTKHFTAQAVQRPARPPDLLAAEAGRLCL</sequence>
<gene>
    <name evidence="2" type="ORF">GWK47_000607</name>
</gene>
<dbReference type="Proteomes" id="UP000770661">
    <property type="component" value="Unassembled WGS sequence"/>
</dbReference>
<proteinExistence type="predicted"/>
<dbReference type="PANTHER" id="PTHR47018">
    <property type="entry name" value="CXC DOMAIN-CONTAINING PROTEIN-RELATED"/>
    <property type="match status" value="1"/>
</dbReference>
<keyword evidence="3" id="KW-1185">Reference proteome</keyword>
<feature type="compositionally biased region" description="Polar residues" evidence="1">
    <location>
        <begin position="114"/>
        <end position="134"/>
    </location>
</feature>
<dbReference type="AlphaFoldDB" id="A0A8J4Y7Z3"/>
<protein>
    <submittedName>
        <fullName evidence="2">Uncharacterized protein</fullName>
    </submittedName>
</protein>
<evidence type="ECO:0000313" key="3">
    <source>
        <dbReference type="Proteomes" id="UP000770661"/>
    </source>
</evidence>
<name>A0A8J4Y7Z3_CHIOP</name>
<dbReference type="EMBL" id="JACEEZ010009780">
    <property type="protein sequence ID" value="KAG0722287.1"/>
    <property type="molecule type" value="Genomic_DNA"/>
</dbReference>
<reference evidence="2" key="1">
    <citation type="submission" date="2020-07" db="EMBL/GenBank/DDBJ databases">
        <title>The High-quality genome of the commercially important snow crab, Chionoecetes opilio.</title>
        <authorList>
            <person name="Jeong J.-H."/>
            <person name="Ryu S."/>
        </authorList>
    </citation>
    <scope>NUCLEOTIDE SEQUENCE</scope>
    <source>
        <strain evidence="2">MADBK_172401_WGS</strain>
        <tissue evidence="2">Digestive gland</tissue>
    </source>
</reference>
<evidence type="ECO:0000256" key="1">
    <source>
        <dbReference type="SAM" id="MobiDB-lite"/>
    </source>
</evidence>
<evidence type="ECO:0000313" key="2">
    <source>
        <dbReference type="EMBL" id="KAG0722287.1"/>
    </source>
</evidence>
<organism evidence="2 3">
    <name type="scientific">Chionoecetes opilio</name>
    <name type="common">Atlantic snow crab</name>
    <name type="synonym">Cancer opilio</name>
    <dbReference type="NCBI Taxonomy" id="41210"/>
    <lineage>
        <taxon>Eukaryota</taxon>
        <taxon>Metazoa</taxon>
        <taxon>Ecdysozoa</taxon>
        <taxon>Arthropoda</taxon>
        <taxon>Crustacea</taxon>
        <taxon>Multicrustacea</taxon>
        <taxon>Malacostraca</taxon>
        <taxon>Eumalacostraca</taxon>
        <taxon>Eucarida</taxon>
        <taxon>Decapoda</taxon>
        <taxon>Pleocyemata</taxon>
        <taxon>Brachyura</taxon>
        <taxon>Eubrachyura</taxon>
        <taxon>Majoidea</taxon>
        <taxon>Majidae</taxon>
        <taxon>Chionoecetes</taxon>
    </lineage>
</organism>
<dbReference type="OrthoDB" id="10057522at2759"/>
<comment type="caution">
    <text evidence="2">The sequence shown here is derived from an EMBL/GenBank/DDBJ whole genome shotgun (WGS) entry which is preliminary data.</text>
</comment>
<feature type="region of interest" description="Disordered" evidence="1">
    <location>
        <begin position="114"/>
        <end position="139"/>
    </location>
</feature>
<accession>A0A8J4Y7Z3</accession>
<feature type="region of interest" description="Disordered" evidence="1">
    <location>
        <begin position="1"/>
        <end position="23"/>
    </location>
</feature>